<evidence type="ECO:0000256" key="1">
    <source>
        <dbReference type="ARBA" id="ARBA00004141"/>
    </source>
</evidence>
<dbReference type="OrthoDB" id="7432283at2"/>
<evidence type="ECO:0000256" key="5">
    <source>
        <dbReference type="ARBA" id="ARBA00022679"/>
    </source>
</evidence>
<keyword evidence="4" id="KW-0328">Glycosyltransferase</keyword>
<keyword evidence="8" id="KW-0472">Membrane</keyword>
<keyword evidence="7" id="KW-1133">Transmembrane helix</keyword>
<dbReference type="RefSeq" id="WP_123696415.1">
    <property type="nucleotide sequence ID" value="NZ_RKHJ01000001.1"/>
</dbReference>
<keyword evidence="5 9" id="KW-0808">Transferase</keyword>
<evidence type="ECO:0000256" key="7">
    <source>
        <dbReference type="ARBA" id="ARBA00022989"/>
    </source>
</evidence>
<dbReference type="Proteomes" id="UP000275456">
    <property type="component" value="Unassembled WGS sequence"/>
</dbReference>
<dbReference type="Gene3D" id="3.90.550.10">
    <property type="entry name" value="Spore Coat Polysaccharide Biosynthesis Protein SpsA, Chain A"/>
    <property type="match status" value="1"/>
</dbReference>
<gene>
    <name evidence="9" type="ORF">EDD26_0681</name>
</gene>
<comment type="caution">
    <text evidence="9">The sequence shown here is derived from an EMBL/GenBank/DDBJ whole genome shotgun (WGS) entry which is preliminary data.</text>
</comment>
<comment type="pathway">
    <text evidence="3">Sphingolipid metabolism.</text>
</comment>
<dbReference type="EMBL" id="RKHJ01000001">
    <property type="protein sequence ID" value="ROR65315.1"/>
    <property type="molecule type" value="Genomic_DNA"/>
</dbReference>
<evidence type="ECO:0000313" key="10">
    <source>
        <dbReference type="Proteomes" id="UP000275456"/>
    </source>
</evidence>
<keyword evidence="10" id="KW-1185">Reference proteome</keyword>
<keyword evidence="6" id="KW-0812">Transmembrane</keyword>
<evidence type="ECO:0000256" key="4">
    <source>
        <dbReference type="ARBA" id="ARBA00022676"/>
    </source>
</evidence>
<proteinExistence type="predicted"/>
<evidence type="ECO:0000256" key="6">
    <source>
        <dbReference type="ARBA" id="ARBA00022692"/>
    </source>
</evidence>
<dbReference type="AlphaFoldDB" id="A0A3N2AQZ1"/>
<evidence type="ECO:0000256" key="3">
    <source>
        <dbReference type="ARBA" id="ARBA00004991"/>
    </source>
</evidence>
<evidence type="ECO:0000256" key="2">
    <source>
        <dbReference type="ARBA" id="ARBA00004760"/>
    </source>
</evidence>
<evidence type="ECO:0000313" key="9">
    <source>
        <dbReference type="EMBL" id="ROR65315.1"/>
    </source>
</evidence>
<organism evidence="9 10">
    <name type="scientific">Agrococcus jenensis</name>
    <dbReference type="NCBI Taxonomy" id="46353"/>
    <lineage>
        <taxon>Bacteria</taxon>
        <taxon>Bacillati</taxon>
        <taxon>Actinomycetota</taxon>
        <taxon>Actinomycetes</taxon>
        <taxon>Micrococcales</taxon>
        <taxon>Microbacteriaceae</taxon>
        <taxon>Agrococcus</taxon>
    </lineage>
</organism>
<evidence type="ECO:0000256" key="8">
    <source>
        <dbReference type="ARBA" id="ARBA00023136"/>
    </source>
</evidence>
<sequence>MRVDYILPLRWDADTSRRELEELTAYLARLRAWANVVVVDGSDAPVFAEHDAAWSGLVRHIPPEGPPCPNGKVAGVLTGIRATRRDRIVIADDDVRYDERGLAEVVRRLDRAGIVMPQNHFRPLPWHARWDTARSLLNRAIGADYAGTVAVRRALAAGGYRGDVLFENLELLRMVAARGGTVERARDLFVERRPPSARHFRSQRGRQAYDSQAQPWRLTAELALLPALLLQARAPRAYLAWAVAAVAIAERGRRVAGGRRVYAPTAALWAPAWVAERAVTAWIALAWRAAGGVPYAGGRLRYAASSRRALRRAEHSGTPGADRPVC</sequence>
<dbReference type="InterPro" id="IPR025993">
    <property type="entry name" value="Ceramide_glucosylTrfase"/>
</dbReference>
<accession>A0A3N2AQZ1</accession>
<dbReference type="Pfam" id="PF13506">
    <property type="entry name" value="Glyco_transf_21"/>
    <property type="match status" value="1"/>
</dbReference>
<comment type="pathway">
    <text evidence="2">Lipid metabolism; sphingolipid metabolism.</text>
</comment>
<reference evidence="9 10" key="1">
    <citation type="submission" date="2018-11" db="EMBL/GenBank/DDBJ databases">
        <title>Sequencing the genomes of 1000 actinobacteria strains.</title>
        <authorList>
            <person name="Klenk H.-P."/>
        </authorList>
    </citation>
    <scope>NUCLEOTIDE SEQUENCE [LARGE SCALE GENOMIC DNA]</scope>
    <source>
        <strain evidence="9 10">DSM 9580</strain>
    </source>
</reference>
<protein>
    <submittedName>
        <fullName evidence="9">Glycosyl transferase family 2</fullName>
    </submittedName>
</protein>
<name>A0A3N2AQZ1_9MICO</name>
<dbReference type="GO" id="GO:0016740">
    <property type="term" value="F:transferase activity"/>
    <property type="evidence" value="ECO:0007669"/>
    <property type="project" value="UniProtKB-KW"/>
</dbReference>
<dbReference type="InterPro" id="IPR029044">
    <property type="entry name" value="Nucleotide-diphossugar_trans"/>
</dbReference>
<dbReference type="SUPFAM" id="SSF53448">
    <property type="entry name" value="Nucleotide-diphospho-sugar transferases"/>
    <property type="match status" value="1"/>
</dbReference>
<comment type="subcellular location">
    <subcellularLocation>
        <location evidence="1">Membrane</location>
        <topology evidence="1">Multi-pass membrane protein</topology>
    </subcellularLocation>
</comment>